<protein>
    <submittedName>
        <fullName evidence="1">Uncharacterized protein</fullName>
    </submittedName>
</protein>
<organism evidence="1 2">
    <name type="scientific">Helianthus annuus</name>
    <name type="common">Common sunflower</name>
    <dbReference type="NCBI Taxonomy" id="4232"/>
    <lineage>
        <taxon>Eukaryota</taxon>
        <taxon>Viridiplantae</taxon>
        <taxon>Streptophyta</taxon>
        <taxon>Embryophyta</taxon>
        <taxon>Tracheophyta</taxon>
        <taxon>Spermatophyta</taxon>
        <taxon>Magnoliopsida</taxon>
        <taxon>eudicotyledons</taxon>
        <taxon>Gunneridae</taxon>
        <taxon>Pentapetalae</taxon>
        <taxon>asterids</taxon>
        <taxon>campanulids</taxon>
        <taxon>Asterales</taxon>
        <taxon>Asteraceae</taxon>
        <taxon>Asteroideae</taxon>
        <taxon>Heliantheae alliance</taxon>
        <taxon>Heliantheae</taxon>
        <taxon>Helianthus</taxon>
    </lineage>
</organism>
<gene>
    <name evidence="1" type="ORF">HanXRQr2_Chr09g0391811</name>
</gene>
<reference evidence="1" key="1">
    <citation type="journal article" date="2017" name="Nature">
        <title>The sunflower genome provides insights into oil metabolism, flowering and Asterid evolution.</title>
        <authorList>
            <person name="Badouin H."/>
            <person name="Gouzy J."/>
            <person name="Grassa C.J."/>
            <person name="Murat F."/>
            <person name="Staton S.E."/>
            <person name="Cottret L."/>
            <person name="Lelandais-Briere C."/>
            <person name="Owens G.L."/>
            <person name="Carrere S."/>
            <person name="Mayjonade B."/>
            <person name="Legrand L."/>
            <person name="Gill N."/>
            <person name="Kane N.C."/>
            <person name="Bowers J.E."/>
            <person name="Hubner S."/>
            <person name="Bellec A."/>
            <person name="Berard A."/>
            <person name="Berges H."/>
            <person name="Blanchet N."/>
            <person name="Boniface M.C."/>
            <person name="Brunel D."/>
            <person name="Catrice O."/>
            <person name="Chaidir N."/>
            <person name="Claudel C."/>
            <person name="Donnadieu C."/>
            <person name="Faraut T."/>
            <person name="Fievet G."/>
            <person name="Helmstetter N."/>
            <person name="King M."/>
            <person name="Knapp S.J."/>
            <person name="Lai Z."/>
            <person name="Le Paslier M.C."/>
            <person name="Lippi Y."/>
            <person name="Lorenzon L."/>
            <person name="Mandel J.R."/>
            <person name="Marage G."/>
            <person name="Marchand G."/>
            <person name="Marquand E."/>
            <person name="Bret-Mestries E."/>
            <person name="Morien E."/>
            <person name="Nambeesan S."/>
            <person name="Nguyen T."/>
            <person name="Pegot-Espagnet P."/>
            <person name="Pouilly N."/>
            <person name="Raftis F."/>
            <person name="Sallet E."/>
            <person name="Schiex T."/>
            <person name="Thomas J."/>
            <person name="Vandecasteele C."/>
            <person name="Vares D."/>
            <person name="Vear F."/>
            <person name="Vautrin S."/>
            <person name="Crespi M."/>
            <person name="Mangin B."/>
            <person name="Burke J.M."/>
            <person name="Salse J."/>
            <person name="Munos S."/>
            <person name="Vincourt P."/>
            <person name="Rieseberg L.H."/>
            <person name="Langlade N.B."/>
        </authorList>
    </citation>
    <scope>NUCLEOTIDE SEQUENCE</scope>
    <source>
        <tissue evidence="1">Leaves</tissue>
    </source>
</reference>
<evidence type="ECO:0000313" key="2">
    <source>
        <dbReference type="Proteomes" id="UP000215914"/>
    </source>
</evidence>
<dbReference type="Proteomes" id="UP000215914">
    <property type="component" value="Unassembled WGS sequence"/>
</dbReference>
<evidence type="ECO:0000313" key="1">
    <source>
        <dbReference type="EMBL" id="KAF5791186.1"/>
    </source>
</evidence>
<name>A0A9K3I6L6_HELAN</name>
<comment type="caution">
    <text evidence="1">The sequence shown here is derived from an EMBL/GenBank/DDBJ whole genome shotgun (WGS) entry which is preliminary data.</text>
</comment>
<dbReference type="EMBL" id="MNCJ02000324">
    <property type="protein sequence ID" value="KAF5791186.1"/>
    <property type="molecule type" value="Genomic_DNA"/>
</dbReference>
<accession>A0A9K3I6L6</accession>
<reference evidence="1" key="2">
    <citation type="submission" date="2020-06" db="EMBL/GenBank/DDBJ databases">
        <title>Helianthus annuus Genome sequencing and assembly Release 2.</title>
        <authorList>
            <person name="Gouzy J."/>
            <person name="Langlade N."/>
            <person name="Munos S."/>
        </authorList>
    </citation>
    <scope>NUCLEOTIDE SEQUENCE</scope>
    <source>
        <tissue evidence="1">Leaves</tissue>
    </source>
</reference>
<dbReference type="AlphaFoldDB" id="A0A9K3I6L6"/>
<proteinExistence type="predicted"/>
<dbReference type="Gramene" id="mRNA:HanXRQr2_Chr09g0391811">
    <property type="protein sequence ID" value="CDS:HanXRQr2_Chr09g0391811.1"/>
    <property type="gene ID" value="HanXRQr2_Chr09g0391811"/>
</dbReference>
<sequence>MCGCHKYRKKVSSGVSLTRTSRQNTAACDVSPPLVVVAAARRRHHRWWSADLHTREKRHGVQLVKVCLDFERGIQGSRGVREMGLEKKVIHQVL</sequence>
<keyword evidence="2" id="KW-1185">Reference proteome</keyword>